<gene>
    <name evidence="3" type="ORF">HDA41_000314</name>
</gene>
<keyword evidence="1" id="KW-0808">Transferase</keyword>
<keyword evidence="1" id="KW-0418">Kinase</keyword>
<dbReference type="InterPro" id="IPR003594">
    <property type="entry name" value="HATPase_dom"/>
</dbReference>
<keyword evidence="4" id="KW-1185">Reference proteome</keyword>
<evidence type="ECO:0000313" key="3">
    <source>
        <dbReference type="EMBL" id="MBB5792350.1"/>
    </source>
</evidence>
<name>A0A7W9GYE4_9ACTN</name>
<dbReference type="Pfam" id="PF13581">
    <property type="entry name" value="HATPase_c_2"/>
    <property type="match status" value="1"/>
</dbReference>
<dbReference type="CDD" id="cd16936">
    <property type="entry name" value="HATPase_RsbW-like"/>
    <property type="match status" value="1"/>
</dbReference>
<dbReference type="Proteomes" id="UP000590647">
    <property type="component" value="Unassembled WGS sequence"/>
</dbReference>
<evidence type="ECO:0000313" key="4">
    <source>
        <dbReference type="Proteomes" id="UP000590647"/>
    </source>
</evidence>
<dbReference type="AlphaFoldDB" id="A0A7W9GYE4"/>
<dbReference type="GO" id="GO:0004674">
    <property type="term" value="F:protein serine/threonine kinase activity"/>
    <property type="evidence" value="ECO:0007669"/>
    <property type="project" value="UniProtKB-KW"/>
</dbReference>
<comment type="caution">
    <text evidence="3">The sequence shown here is derived from an EMBL/GenBank/DDBJ whole genome shotgun (WGS) entry which is preliminary data.</text>
</comment>
<dbReference type="RefSeq" id="WP_184979892.1">
    <property type="nucleotide sequence ID" value="NZ_JACHNE010000001.1"/>
</dbReference>
<evidence type="ECO:0000259" key="2">
    <source>
        <dbReference type="Pfam" id="PF13581"/>
    </source>
</evidence>
<dbReference type="InterPro" id="IPR050267">
    <property type="entry name" value="Anti-sigma-factor_SerPK"/>
</dbReference>
<dbReference type="PANTHER" id="PTHR35526:SF3">
    <property type="entry name" value="ANTI-SIGMA-F FACTOR RSBW"/>
    <property type="match status" value="1"/>
</dbReference>
<accession>A0A7W9GYE4</accession>
<sequence>MEQTAGGEGGQSLVENLVSVSGAFEGSEDIAVARDLARSFLSDVQAVHGLPVSGRAMGMVQLVVSELVTNARKYAPGPCLLTLEVTGGSVKVTVWDSNPTPPAILGPDPLRIGQHGLEIVMAACQSFTVHREPVGKRITTAIVLADDPGGDVTGRRL</sequence>
<dbReference type="InterPro" id="IPR036890">
    <property type="entry name" value="HATPase_C_sf"/>
</dbReference>
<organism evidence="3 4">
    <name type="scientific">Streptomyces caelestis</name>
    <dbReference type="NCBI Taxonomy" id="36816"/>
    <lineage>
        <taxon>Bacteria</taxon>
        <taxon>Bacillati</taxon>
        <taxon>Actinomycetota</taxon>
        <taxon>Actinomycetes</taxon>
        <taxon>Kitasatosporales</taxon>
        <taxon>Streptomycetaceae</taxon>
        <taxon>Streptomyces</taxon>
    </lineage>
</organism>
<keyword evidence="1" id="KW-0723">Serine/threonine-protein kinase</keyword>
<protein>
    <submittedName>
        <fullName evidence="3">Anti-sigma regulatory factor (Ser/Thr protein kinase)</fullName>
    </submittedName>
</protein>
<reference evidence="3 4" key="1">
    <citation type="submission" date="2020-08" db="EMBL/GenBank/DDBJ databases">
        <title>Sequencing the genomes of 1000 actinobacteria strains.</title>
        <authorList>
            <person name="Klenk H.-P."/>
        </authorList>
    </citation>
    <scope>NUCLEOTIDE SEQUENCE [LARGE SCALE GENOMIC DNA]</scope>
    <source>
        <strain evidence="3 4">DSM 40084</strain>
    </source>
</reference>
<evidence type="ECO:0000256" key="1">
    <source>
        <dbReference type="ARBA" id="ARBA00022527"/>
    </source>
</evidence>
<dbReference type="Gene3D" id="3.30.565.10">
    <property type="entry name" value="Histidine kinase-like ATPase, C-terminal domain"/>
    <property type="match status" value="1"/>
</dbReference>
<proteinExistence type="predicted"/>
<dbReference type="PANTHER" id="PTHR35526">
    <property type="entry name" value="ANTI-SIGMA-F FACTOR RSBW-RELATED"/>
    <property type="match status" value="1"/>
</dbReference>
<dbReference type="EMBL" id="JACHNE010000001">
    <property type="protein sequence ID" value="MBB5792350.1"/>
    <property type="molecule type" value="Genomic_DNA"/>
</dbReference>
<feature type="domain" description="Histidine kinase/HSP90-like ATPase" evidence="2">
    <location>
        <begin position="37"/>
        <end position="139"/>
    </location>
</feature>
<dbReference type="SUPFAM" id="SSF55874">
    <property type="entry name" value="ATPase domain of HSP90 chaperone/DNA topoisomerase II/histidine kinase"/>
    <property type="match status" value="1"/>
</dbReference>